<gene>
    <name evidence="1" type="ORF">IMG5_110920</name>
</gene>
<dbReference type="InParanoid" id="G0QTR6"/>
<sequence length="344" mass="39334">MEISLQKLEKSEFLEALSNQNKILDQKTDISEVQNALNQCQQDMSERFLEFQEEIKGIILQNMNENVEILDKKANLCDVQLLLKEKADLNTIQALVSTKVSAQEVEDLRIKSEKAYKECENKLNSKHFEQIIKLLQGQIEQMQKDLLQKGNIKDFCAILDTKTSINDVNNALQQIHKELEKKAFQDDVNTCFMNQNLLNSQYSAENMLIKLAWKSGELKIGQFVPWENEISNYFVENFSLEREKTTINVLNGGFYQIYLAFFAKKKPTIQILINGEPIMSAVNTSSYVLHHSSGKLKDIKHTNGNVTGLTLIDFLNLPNKCKISVTFSGENSLENLGFITLKKI</sequence>
<accession>G0QTR6</accession>
<organism evidence="1 2">
    <name type="scientific">Ichthyophthirius multifiliis</name>
    <name type="common">White spot disease agent</name>
    <name type="synonym">Ich</name>
    <dbReference type="NCBI Taxonomy" id="5932"/>
    <lineage>
        <taxon>Eukaryota</taxon>
        <taxon>Sar</taxon>
        <taxon>Alveolata</taxon>
        <taxon>Ciliophora</taxon>
        <taxon>Intramacronucleata</taxon>
        <taxon>Oligohymenophorea</taxon>
        <taxon>Hymenostomatida</taxon>
        <taxon>Ophryoglenina</taxon>
        <taxon>Ichthyophthirius</taxon>
    </lineage>
</organism>
<dbReference type="GeneID" id="14907525"/>
<dbReference type="OMA" id="QIDENKM"/>
<reference evidence="1 2" key="1">
    <citation type="submission" date="2011-07" db="EMBL/GenBank/DDBJ databases">
        <authorList>
            <person name="Coyne R."/>
            <person name="Brami D."/>
            <person name="Johnson J."/>
            <person name="Hostetler J."/>
            <person name="Hannick L."/>
            <person name="Clark T."/>
            <person name="Cassidy-Hanley D."/>
            <person name="Inman J."/>
        </authorList>
    </citation>
    <scope>NUCLEOTIDE SEQUENCE [LARGE SCALE GENOMIC DNA]</scope>
    <source>
        <strain evidence="1 2">G5</strain>
    </source>
</reference>
<dbReference type="PANTHER" id="PTHR40131:SF1">
    <property type="entry name" value="C1Q DOMAIN-CONTAINING PROTEIN"/>
    <property type="match status" value="1"/>
</dbReference>
<dbReference type="EMBL" id="GL983871">
    <property type="protein sequence ID" value="EGR31387.1"/>
    <property type="molecule type" value="Genomic_DNA"/>
</dbReference>
<dbReference type="AlphaFoldDB" id="G0QTR6"/>
<keyword evidence="2" id="KW-1185">Reference proteome</keyword>
<dbReference type="RefSeq" id="XP_004034873.1">
    <property type="nucleotide sequence ID" value="XM_004034825.1"/>
</dbReference>
<evidence type="ECO:0000313" key="1">
    <source>
        <dbReference type="EMBL" id="EGR31387.1"/>
    </source>
</evidence>
<dbReference type="OrthoDB" id="65833at2759"/>
<protein>
    <recommendedName>
        <fullName evidence="3">C1q domain-containing protein</fullName>
    </recommendedName>
</protein>
<dbReference type="PANTHER" id="PTHR40131">
    <property type="entry name" value="C1Q DOMAIN-CONTAINING PROTEIN"/>
    <property type="match status" value="1"/>
</dbReference>
<evidence type="ECO:0000313" key="2">
    <source>
        <dbReference type="Proteomes" id="UP000008983"/>
    </source>
</evidence>
<dbReference type="Proteomes" id="UP000008983">
    <property type="component" value="Unassembled WGS sequence"/>
</dbReference>
<name>G0QTR6_ICHMU</name>
<proteinExistence type="predicted"/>
<evidence type="ECO:0008006" key="3">
    <source>
        <dbReference type="Google" id="ProtNLM"/>
    </source>
</evidence>
<dbReference type="eggNOG" id="ENOG502S58W">
    <property type="taxonomic scope" value="Eukaryota"/>
</dbReference>